<dbReference type="InterPro" id="IPR036188">
    <property type="entry name" value="FAD/NAD-bd_sf"/>
</dbReference>
<dbReference type="PANTHER" id="PTHR23023">
    <property type="entry name" value="DIMETHYLANILINE MONOOXYGENASE"/>
    <property type="match status" value="1"/>
</dbReference>
<keyword evidence="6" id="KW-1185">Reference proteome</keyword>
<proteinExistence type="inferred from homology"/>
<evidence type="ECO:0000256" key="4">
    <source>
        <dbReference type="ARBA" id="ARBA00023002"/>
    </source>
</evidence>
<organism evidence="5 6">
    <name type="scientific">Mucor flavus</name>
    <dbReference type="NCBI Taxonomy" id="439312"/>
    <lineage>
        <taxon>Eukaryota</taxon>
        <taxon>Fungi</taxon>
        <taxon>Fungi incertae sedis</taxon>
        <taxon>Mucoromycota</taxon>
        <taxon>Mucoromycotina</taxon>
        <taxon>Mucoromycetes</taxon>
        <taxon>Mucorales</taxon>
        <taxon>Mucorineae</taxon>
        <taxon>Mucoraceae</taxon>
        <taxon>Mucor</taxon>
    </lineage>
</organism>
<comment type="caution">
    <text evidence="5">The sequence shown here is derived from an EMBL/GenBank/DDBJ whole genome shotgun (WGS) entry which is preliminary data.</text>
</comment>
<comment type="similarity">
    <text evidence="1">Belongs to the FMO family.</text>
</comment>
<dbReference type="SUPFAM" id="SSF51905">
    <property type="entry name" value="FAD/NAD(P)-binding domain"/>
    <property type="match status" value="2"/>
</dbReference>
<evidence type="ECO:0000313" key="6">
    <source>
        <dbReference type="Proteomes" id="UP001473302"/>
    </source>
</evidence>
<evidence type="ECO:0000256" key="3">
    <source>
        <dbReference type="ARBA" id="ARBA00022827"/>
    </source>
</evidence>
<gene>
    <name evidence="5" type="ORF">MFLAVUS_001593</name>
</gene>
<keyword evidence="2" id="KW-0285">Flavoprotein</keyword>
<dbReference type="Proteomes" id="UP001473302">
    <property type="component" value="Unassembled WGS sequence"/>
</dbReference>
<dbReference type="InterPro" id="IPR020946">
    <property type="entry name" value="Flavin_mOase-like"/>
</dbReference>
<evidence type="ECO:0000313" key="5">
    <source>
        <dbReference type="EMBL" id="GAA5808208.1"/>
    </source>
</evidence>
<accession>A0ABP9YMW5</accession>
<dbReference type="Pfam" id="PF00743">
    <property type="entry name" value="FMO-like"/>
    <property type="match status" value="2"/>
</dbReference>
<reference evidence="5 6" key="1">
    <citation type="submission" date="2024-04" db="EMBL/GenBank/DDBJ databases">
        <title>genome sequences of Mucor flavus KT1a and Helicostylum pulchrum KT1b strains isolated from the surface of a dry-aged beef.</title>
        <authorList>
            <person name="Toyotome T."/>
            <person name="Hosono M."/>
            <person name="Torimaru M."/>
            <person name="Fukuda K."/>
            <person name="Mikami N."/>
        </authorList>
    </citation>
    <scope>NUCLEOTIDE SEQUENCE [LARGE SCALE GENOMIC DNA]</scope>
    <source>
        <strain evidence="5 6">KT1a</strain>
    </source>
</reference>
<dbReference type="Pfam" id="PF13450">
    <property type="entry name" value="NAD_binding_8"/>
    <property type="match status" value="1"/>
</dbReference>
<sequence>MTIAVEKTLEEVISLVLEEADRALKNPYKFKKPIKNVAIIGAGPSGLPTARRLKEAGFNVRVFERNSVVGGIWAYSEESPLKPKIPSSRDKNDVESEVYDIPAEGVQKRTVEMTPEIKKLLLSKCPPSPCYRDLQGNNSSRLFALPGLAFPEGTPLFCSHRVLGKFFQDYAEKFELLPLIEFDTSVDLVKKNDDDTWELYLSKYDVYPSGLVRISTWRETFDAVVAATGIQQKGFVPDFKDLTAWNKMWPDKAIHSNQYRRPEDFHDKNVLIVGGSISACDISRSLEGFARTVTMSMRGPFESSSYIFNLVRSAIPKSTSIRPNITSFSNIQGHVDGSVLFEDGTVLDSIDHVIFCTGYTNNLGFFGTNMEEDYEPTGMNPEPTQTYADVPEAKVIVRGSYPLNVYQEVFLMSDPTFAFVGYAPYFVTPTHFDTQAQAVARVWTGNALLPTVELMSKFTQEYDLGLDPAGLYEVDRRRKEHFSTWLNHHAKILHKDDGVELPEVENYPEYWEKEGPEAMLKLVDISENHYKETREAIKKRCCL</sequence>
<dbReference type="Gene3D" id="3.50.50.60">
    <property type="entry name" value="FAD/NAD(P)-binding domain"/>
    <property type="match status" value="2"/>
</dbReference>
<protein>
    <recommendedName>
        <fullName evidence="7">Flavin-containing monooxygenase</fullName>
    </recommendedName>
</protein>
<evidence type="ECO:0008006" key="7">
    <source>
        <dbReference type="Google" id="ProtNLM"/>
    </source>
</evidence>
<dbReference type="InterPro" id="IPR050346">
    <property type="entry name" value="FMO-like"/>
</dbReference>
<evidence type="ECO:0000256" key="2">
    <source>
        <dbReference type="ARBA" id="ARBA00022630"/>
    </source>
</evidence>
<dbReference type="EMBL" id="BAABUK010000003">
    <property type="protein sequence ID" value="GAA5808208.1"/>
    <property type="molecule type" value="Genomic_DNA"/>
</dbReference>
<keyword evidence="3" id="KW-0274">FAD</keyword>
<evidence type="ECO:0000256" key="1">
    <source>
        <dbReference type="ARBA" id="ARBA00009183"/>
    </source>
</evidence>
<dbReference type="PRINTS" id="PR00419">
    <property type="entry name" value="ADXRDTASE"/>
</dbReference>
<keyword evidence="4" id="KW-0560">Oxidoreductase</keyword>
<name>A0ABP9YMW5_9FUNG</name>